<feature type="coiled-coil region" evidence="1">
    <location>
        <begin position="39"/>
        <end position="66"/>
    </location>
</feature>
<dbReference type="EMBL" id="LCYA01000041">
    <property type="protein sequence ID" value="KWV89544.1"/>
    <property type="molecule type" value="Genomic_DNA"/>
</dbReference>
<comment type="caution">
    <text evidence="2">The sequence shown here is derived from an EMBL/GenBank/DDBJ whole genome shotgun (WGS) entry which is preliminary data.</text>
</comment>
<name>A0A120G8Y3_PSEFL</name>
<evidence type="ECO:0000313" key="3">
    <source>
        <dbReference type="Proteomes" id="UP000061348"/>
    </source>
</evidence>
<protein>
    <recommendedName>
        <fullName evidence="4">RiboL-PSP-HEPN domain-containing protein</fullName>
    </recommendedName>
</protein>
<keyword evidence="1" id="KW-0175">Coiled coil</keyword>
<accession>A0A120G8Y3</accession>
<evidence type="ECO:0008006" key="4">
    <source>
        <dbReference type="Google" id="ProtNLM"/>
    </source>
</evidence>
<sequence length="232" mass="27306">MSEFNYLHDFLPKYSKTIWRMSMREVGPYLRKIDAFFRIDEIKIEAKEYKLNLAELKEEDVDLESMGFLIKMNRIAHETKYNLFLKSSAVMIYSAFESSLLSVAQAVSEVTDMKVNVRKYKKKSSDDQFLGGVGNYALYLIEVHKIEWGGLEEMWERIDKFRFVRNCIVHKGGELDANEFDIFDEVSAHESGLSRDEEVILIDFFYLTQIFELMKDFFEALCLKLDGRVFIK</sequence>
<dbReference type="RefSeq" id="WP_138763863.1">
    <property type="nucleotide sequence ID" value="NZ_LCYA01000041.1"/>
</dbReference>
<evidence type="ECO:0000256" key="1">
    <source>
        <dbReference type="SAM" id="Coils"/>
    </source>
</evidence>
<proteinExistence type="predicted"/>
<evidence type="ECO:0000313" key="2">
    <source>
        <dbReference type="EMBL" id="KWV89544.1"/>
    </source>
</evidence>
<dbReference type="PATRIC" id="fig|294.194.peg.924"/>
<gene>
    <name evidence="2" type="ORF">PFLmoz3_00803</name>
</gene>
<dbReference type="Proteomes" id="UP000061348">
    <property type="component" value="Unassembled WGS sequence"/>
</dbReference>
<reference evidence="2 3" key="1">
    <citation type="submission" date="2015-05" db="EMBL/GenBank/DDBJ databases">
        <title>A genomic and transcriptomic approach to investigate the blue pigment phenotype in Pseudomonas fluorescens.</title>
        <authorList>
            <person name="Andreani N.A."/>
            <person name="Cardazzo B."/>
        </authorList>
    </citation>
    <scope>NUCLEOTIDE SEQUENCE [LARGE SCALE GENOMIC DNA]</scope>
    <source>
        <strain evidence="2 3">Ps_22</strain>
    </source>
</reference>
<dbReference type="AlphaFoldDB" id="A0A120G8Y3"/>
<organism evidence="2 3">
    <name type="scientific">Pseudomonas fluorescens</name>
    <dbReference type="NCBI Taxonomy" id="294"/>
    <lineage>
        <taxon>Bacteria</taxon>
        <taxon>Pseudomonadati</taxon>
        <taxon>Pseudomonadota</taxon>
        <taxon>Gammaproteobacteria</taxon>
        <taxon>Pseudomonadales</taxon>
        <taxon>Pseudomonadaceae</taxon>
        <taxon>Pseudomonas</taxon>
    </lineage>
</organism>